<gene>
    <name evidence="2" type="ORF">V22_28780</name>
</gene>
<evidence type="ECO:0008006" key="4">
    <source>
        <dbReference type="Google" id="ProtNLM"/>
    </source>
</evidence>
<organism evidence="2 3">
    <name type="scientific">Calycomorphotria hydatis</name>
    <dbReference type="NCBI Taxonomy" id="2528027"/>
    <lineage>
        <taxon>Bacteria</taxon>
        <taxon>Pseudomonadati</taxon>
        <taxon>Planctomycetota</taxon>
        <taxon>Planctomycetia</taxon>
        <taxon>Planctomycetales</taxon>
        <taxon>Planctomycetaceae</taxon>
        <taxon>Calycomorphotria</taxon>
    </lineage>
</organism>
<evidence type="ECO:0000313" key="2">
    <source>
        <dbReference type="EMBL" id="QDT65620.1"/>
    </source>
</evidence>
<dbReference type="Proteomes" id="UP000319976">
    <property type="component" value="Chromosome"/>
</dbReference>
<dbReference type="AlphaFoldDB" id="A0A517TB74"/>
<dbReference type="KEGG" id="chya:V22_28780"/>
<dbReference type="EMBL" id="CP036316">
    <property type="protein sequence ID" value="QDT65620.1"/>
    <property type="molecule type" value="Genomic_DNA"/>
</dbReference>
<evidence type="ECO:0000256" key="1">
    <source>
        <dbReference type="SAM" id="SignalP"/>
    </source>
</evidence>
<dbReference type="RefSeq" id="WP_145263855.1">
    <property type="nucleotide sequence ID" value="NZ_CP036316.1"/>
</dbReference>
<reference evidence="2 3" key="1">
    <citation type="submission" date="2019-02" db="EMBL/GenBank/DDBJ databases">
        <title>Deep-cultivation of Planctomycetes and their phenomic and genomic characterization uncovers novel biology.</title>
        <authorList>
            <person name="Wiegand S."/>
            <person name="Jogler M."/>
            <person name="Boedeker C."/>
            <person name="Pinto D."/>
            <person name="Vollmers J."/>
            <person name="Rivas-Marin E."/>
            <person name="Kohn T."/>
            <person name="Peeters S.H."/>
            <person name="Heuer A."/>
            <person name="Rast P."/>
            <person name="Oberbeckmann S."/>
            <person name="Bunk B."/>
            <person name="Jeske O."/>
            <person name="Meyerdierks A."/>
            <person name="Storesund J.E."/>
            <person name="Kallscheuer N."/>
            <person name="Luecker S."/>
            <person name="Lage O.M."/>
            <person name="Pohl T."/>
            <person name="Merkel B.J."/>
            <person name="Hornburger P."/>
            <person name="Mueller R.-W."/>
            <person name="Bruemmer F."/>
            <person name="Labrenz M."/>
            <person name="Spormann A.M."/>
            <person name="Op den Camp H."/>
            <person name="Overmann J."/>
            <person name="Amann R."/>
            <person name="Jetten M.S.M."/>
            <person name="Mascher T."/>
            <person name="Medema M.H."/>
            <person name="Devos D.P."/>
            <person name="Kaster A.-K."/>
            <person name="Ovreas L."/>
            <person name="Rohde M."/>
            <person name="Galperin M.Y."/>
            <person name="Jogler C."/>
        </authorList>
    </citation>
    <scope>NUCLEOTIDE SEQUENCE [LARGE SCALE GENOMIC DNA]</scope>
    <source>
        <strain evidence="2 3">V22</strain>
    </source>
</reference>
<accession>A0A517TB74</accession>
<feature type="chain" id="PRO_5021815735" description="SLA1 homology domain-containing protein" evidence="1">
    <location>
        <begin position="22"/>
        <end position="200"/>
    </location>
</feature>
<evidence type="ECO:0000313" key="3">
    <source>
        <dbReference type="Proteomes" id="UP000319976"/>
    </source>
</evidence>
<name>A0A517TB74_9PLAN</name>
<sequence length="200" mass="22492" precursor="true">MNNTCLILLLVFFMPVSHATAEDTATAIAGASLEHEQSIENAKSEFQNKVREIKLNYIVKLQTVLKAAATDSDLKQVEKIAGAIKEIQQELTELPDEPDKPEQTAAHTGFDTREQLMRYLPGTTWVSSEEKFSWIMGRGGVARPVVEPSTTGRWEVYTHNACMIKFKGAYLMILNPDGETAEVYRVSTSLPLRHWPMHKE</sequence>
<proteinExistence type="predicted"/>
<feature type="signal peptide" evidence="1">
    <location>
        <begin position="1"/>
        <end position="21"/>
    </location>
</feature>
<keyword evidence="3" id="KW-1185">Reference proteome</keyword>
<protein>
    <recommendedName>
        <fullName evidence="4">SLA1 homology domain-containing protein</fullName>
    </recommendedName>
</protein>
<keyword evidence="1" id="KW-0732">Signal</keyword>